<dbReference type="AlphaFoldDB" id="A0AAW2C755"/>
<protein>
    <submittedName>
        <fullName evidence="2">Uncharacterized protein</fullName>
    </submittedName>
</protein>
<keyword evidence="3" id="KW-1185">Reference proteome</keyword>
<proteinExistence type="predicted"/>
<feature type="region of interest" description="Disordered" evidence="1">
    <location>
        <begin position="14"/>
        <end position="37"/>
    </location>
</feature>
<comment type="caution">
    <text evidence="2">The sequence shown here is derived from an EMBL/GenBank/DDBJ whole genome shotgun (WGS) entry which is preliminary data.</text>
</comment>
<sequence length="75" mass="8483">MFAFCLKPRGLEVPNKGSKQRSRRKFSVSGQSNSILGDQDGFHAFGRRLNGFAFADDKFVYLGHSHSYESHEFSP</sequence>
<organism evidence="2 3">
    <name type="scientific">Lithocarpus litseifolius</name>
    <dbReference type="NCBI Taxonomy" id="425828"/>
    <lineage>
        <taxon>Eukaryota</taxon>
        <taxon>Viridiplantae</taxon>
        <taxon>Streptophyta</taxon>
        <taxon>Embryophyta</taxon>
        <taxon>Tracheophyta</taxon>
        <taxon>Spermatophyta</taxon>
        <taxon>Magnoliopsida</taxon>
        <taxon>eudicotyledons</taxon>
        <taxon>Gunneridae</taxon>
        <taxon>Pentapetalae</taxon>
        <taxon>rosids</taxon>
        <taxon>fabids</taxon>
        <taxon>Fagales</taxon>
        <taxon>Fagaceae</taxon>
        <taxon>Lithocarpus</taxon>
    </lineage>
</organism>
<evidence type="ECO:0000313" key="3">
    <source>
        <dbReference type="Proteomes" id="UP001459277"/>
    </source>
</evidence>
<evidence type="ECO:0000256" key="1">
    <source>
        <dbReference type="SAM" id="MobiDB-lite"/>
    </source>
</evidence>
<name>A0AAW2C755_9ROSI</name>
<gene>
    <name evidence="2" type="ORF">SO802_022608</name>
</gene>
<accession>A0AAW2C755</accession>
<evidence type="ECO:0000313" key="2">
    <source>
        <dbReference type="EMBL" id="KAK9992905.1"/>
    </source>
</evidence>
<dbReference type="Proteomes" id="UP001459277">
    <property type="component" value="Unassembled WGS sequence"/>
</dbReference>
<dbReference type="EMBL" id="JAZDWU010000008">
    <property type="protein sequence ID" value="KAK9992905.1"/>
    <property type="molecule type" value="Genomic_DNA"/>
</dbReference>
<reference evidence="2 3" key="1">
    <citation type="submission" date="2024-01" db="EMBL/GenBank/DDBJ databases">
        <title>A telomere-to-telomere, gap-free genome of sweet tea (Lithocarpus litseifolius).</title>
        <authorList>
            <person name="Zhou J."/>
        </authorList>
    </citation>
    <scope>NUCLEOTIDE SEQUENCE [LARGE SCALE GENOMIC DNA]</scope>
    <source>
        <strain evidence="2">Zhou-2022a</strain>
        <tissue evidence="2">Leaf</tissue>
    </source>
</reference>